<protein>
    <submittedName>
        <fullName evidence="2">Uncharacterized protein</fullName>
    </submittedName>
</protein>
<gene>
    <name evidence="2" type="ORF">CCACVL1_06864</name>
</gene>
<evidence type="ECO:0000256" key="1">
    <source>
        <dbReference type="SAM" id="MobiDB-lite"/>
    </source>
</evidence>
<evidence type="ECO:0000313" key="3">
    <source>
        <dbReference type="Proteomes" id="UP000188268"/>
    </source>
</evidence>
<sequence length="134" mass="15296">MFPSDTPKVDHGLEDDYGVQGKDVEGLQGSMKMHGEHEDIGDHIPSTKNMPFDPLKLPNGPMTRARAKRFKDVLMGLVRIHLDDMKTIEVQLKSFDDDLSKKMQIDTKLITLLAIDCKWACMYLAIWSFNFILD</sequence>
<comment type="caution">
    <text evidence="2">The sequence shown here is derived from an EMBL/GenBank/DDBJ whole genome shotgun (WGS) entry which is preliminary data.</text>
</comment>
<dbReference type="OrthoDB" id="1017754at2759"/>
<proteinExistence type="predicted"/>
<dbReference type="Proteomes" id="UP000188268">
    <property type="component" value="Unassembled WGS sequence"/>
</dbReference>
<organism evidence="2 3">
    <name type="scientific">Corchorus capsularis</name>
    <name type="common">Jute</name>
    <dbReference type="NCBI Taxonomy" id="210143"/>
    <lineage>
        <taxon>Eukaryota</taxon>
        <taxon>Viridiplantae</taxon>
        <taxon>Streptophyta</taxon>
        <taxon>Embryophyta</taxon>
        <taxon>Tracheophyta</taxon>
        <taxon>Spermatophyta</taxon>
        <taxon>Magnoliopsida</taxon>
        <taxon>eudicotyledons</taxon>
        <taxon>Gunneridae</taxon>
        <taxon>Pentapetalae</taxon>
        <taxon>rosids</taxon>
        <taxon>malvids</taxon>
        <taxon>Malvales</taxon>
        <taxon>Malvaceae</taxon>
        <taxon>Grewioideae</taxon>
        <taxon>Apeibeae</taxon>
        <taxon>Corchorus</taxon>
    </lineage>
</organism>
<name>A0A1R3JC25_COCAP</name>
<accession>A0A1R3JC25</accession>
<dbReference type="EMBL" id="AWWV01008205">
    <property type="protein sequence ID" value="OMO92388.1"/>
    <property type="molecule type" value="Genomic_DNA"/>
</dbReference>
<feature type="region of interest" description="Disordered" evidence="1">
    <location>
        <begin position="35"/>
        <end position="55"/>
    </location>
</feature>
<reference evidence="2 3" key="1">
    <citation type="submission" date="2013-09" db="EMBL/GenBank/DDBJ databases">
        <title>Corchorus capsularis genome sequencing.</title>
        <authorList>
            <person name="Alam M."/>
            <person name="Haque M.S."/>
            <person name="Islam M.S."/>
            <person name="Emdad E.M."/>
            <person name="Islam M.M."/>
            <person name="Ahmed B."/>
            <person name="Halim A."/>
            <person name="Hossen Q.M.M."/>
            <person name="Hossain M.Z."/>
            <person name="Ahmed R."/>
            <person name="Khan M.M."/>
            <person name="Islam R."/>
            <person name="Rashid M.M."/>
            <person name="Khan S.A."/>
            <person name="Rahman M.S."/>
            <person name="Alam M."/>
        </authorList>
    </citation>
    <scope>NUCLEOTIDE SEQUENCE [LARGE SCALE GENOMIC DNA]</scope>
    <source>
        <strain evidence="3">cv. CVL-1</strain>
        <tissue evidence="2">Whole seedling</tissue>
    </source>
</reference>
<dbReference type="AlphaFoldDB" id="A0A1R3JC25"/>
<evidence type="ECO:0000313" key="2">
    <source>
        <dbReference type="EMBL" id="OMO92388.1"/>
    </source>
</evidence>
<feature type="region of interest" description="Disordered" evidence="1">
    <location>
        <begin position="1"/>
        <end position="20"/>
    </location>
</feature>
<dbReference type="Gramene" id="OMO92388">
    <property type="protein sequence ID" value="OMO92388"/>
    <property type="gene ID" value="CCACVL1_06864"/>
</dbReference>
<keyword evidence="3" id="KW-1185">Reference proteome</keyword>